<keyword evidence="3" id="KW-0813">Transport</keyword>
<keyword evidence="9" id="KW-0732">Signal</keyword>
<keyword evidence="4" id="KW-0349">Heme</keyword>
<organism evidence="11">
    <name type="scientific">Shewanella putrefaciens (strain CN-32 / ATCC BAA-453)</name>
    <dbReference type="NCBI Taxonomy" id="319224"/>
    <lineage>
        <taxon>Bacteria</taxon>
        <taxon>Pseudomonadati</taxon>
        <taxon>Pseudomonadota</taxon>
        <taxon>Gammaproteobacteria</taxon>
        <taxon>Alteromonadales</taxon>
        <taxon>Shewanellaceae</taxon>
        <taxon>Shewanella</taxon>
    </lineage>
</organism>
<dbReference type="InterPro" id="IPR036280">
    <property type="entry name" value="Multihaem_cyt_sf"/>
</dbReference>
<feature type="domain" description="Tetrahaem cytochrome" evidence="10">
    <location>
        <begin position="36"/>
        <end position="111"/>
    </location>
</feature>
<dbReference type="CDD" id="cd08168">
    <property type="entry name" value="Cytochrom_C3"/>
    <property type="match status" value="1"/>
</dbReference>
<evidence type="ECO:0000256" key="2">
    <source>
        <dbReference type="ARBA" id="ARBA00004418"/>
    </source>
</evidence>
<evidence type="ECO:0000256" key="4">
    <source>
        <dbReference type="ARBA" id="ARBA00022617"/>
    </source>
</evidence>
<name>A4YBB1_SHEPC</name>
<evidence type="ECO:0000256" key="9">
    <source>
        <dbReference type="SAM" id="SignalP"/>
    </source>
</evidence>
<feature type="chain" id="PRO_5002677419" evidence="9">
    <location>
        <begin position="25"/>
        <end position="119"/>
    </location>
</feature>
<dbReference type="eggNOG" id="COG0484">
    <property type="taxonomic scope" value="Bacteria"/>
</dbReference>
<dbReference type="STRING" id="319224.Sputcn32_3535"/>
<evidence type="ECO:0000256" key="1">
    <source>
        <dbReference type="ARBA" id="ARBA00001926"/>
    </source>
</evidence>
<feature type="signal peptide" evidence="9">
    <location>
        <begin position="1"/>
        <end position="24"/>
    </location>
</feature>
<keyword evidence="6" id="KW-0574">Periplasm</keyword>
<dbReference type="GO" id="GO:0042597">
    <property type="term" value="C:periplasmic space"/>
    <property type="evidence" value="ECO:0007669"/>
    <property type="project" value="UniProtKB-SubCell"/>
</dbReference>
<dbReference type="SUPFAM" id="SSF48695">
    <property type="entry name" value="Multiheme cytochromes"/>
    <property type="match status" value="1"/>
</dbReference>
<sequence precursor="true">MNKLTLVFALVLGCLPTLSLSTQAVELRDYHKDVIGKDCKACHDNGIKQFPSDQACLQCHDLDNLAEQTARSEEDKWQNPHNNLHYGKELPCQECHGEHKAKKPLCSNCHTFKYDKHKE</sequence>
<evidence type="ECO:0000313" key="11">
    <source>
        <dbReference type="EMBL" id="ABP77244.1"/>
    </source>
</evidence>
<dbReference type="InterPro" id="IPR012286">
    <property type="entry name" value="Tetrahaem_cytochrome"/>
</dbReference>
<evidence type="ECO:0000256" key="7">
    <source>
        <dbReference type="ARBA" id="ARBA00022982"/>
    </source>
</evidence>
<dbReference type="Gene3D" id="1.10.1130.10">
    <property type="entry name" value="Flavocytochrome C3, Chain A"/>
    <property type="match status" value="1"/>
</dbReference>
<evidence type="ECO:0000256" key="8">
    <source>
        <dbReference type="ARBA" id="ARBA00023004"/>
    </source>
</evidence>
<dbReference type="HOGENOM" id="CLU_136713_1_1_6"/>
<keyword evidence="7" id="KW-0249">Electron transport</keyword>
<evidence type="ECO:0000256" key="3">
    <source>
        <dbReference type="ARBA" id="ARBA00022448"/>
    </source>
</evidence>
<dbReference type="GO" id="GO:0046872">
    <property type="term" value="F:metal ion binding"/>
    <property type="evidence" value="ECO:0007669"/>
    <property type="project" value="UniProtKB-KW"/>
</dbReference>
<accession>A4YBB1</accession>
<gene>
    <name evidence="11" type="ordered locus">Sputcn32_3535</name>
</gene>
<evidence type="ECO:0000256" key="5">
    <source>
        <dbReference type="ARBA" id="ARBA00022723"/>
    </source>
</evidence>
<dbReference type="EMBL" id="CP000681">
    <property type="protein sequence ID" value="ABP77244.1"/>
    <property type="molecule type" value="Genomic_DNA"/>
</dbReference>
<proteinExistence type="predicted"/>
<keyword evidence="8" id="KW-0408">Iron</keyword>
<evidence type="ECO:0000256" key="6">
    <source>
        <dbReference type="ARBA" id="ARBA00022764"/>
    </source>
</evidence>
<comment type="subcellular location">
    <subcellularLocation>
        <location evidence="2">Periplasm</location>
    </subcellularLocation>
</comment>
<dbReference type="AlphaFoldDB" id="A4YBB1"/>
<dbReference type="Pfam" id="PF14537">
    <property type="entry name" value="Cytochrom_c3_2"/>
    <property type="match status" value="1"/>
</dbReference>
<dbReference type="KEGG" id="spc:Sputcn32_3535"/>
<reference evidence="11" key="1">
    <citation type="submission" date="2007-04" db="EMBL/GenBank/DDBJ databases">
        <title>Complete sequence of Shewanella putrefaciens CN-32.</title>
        <authorList>
            <consortium name="US DOE Joint Genome Institute"/>
            <person name="Copeland A."/>
            <person name="Lucas S."/>
            <person name="Lapidus A."/>
            <person name="Barry K."/>
            <person name="Detter J.C."/>
            <person name="Glavina del Rio T."/>
            <person name="Hammon N."/>
            <person name="Israni S."/>
            <person name="Dalin E."/>
            <person name="Tice H."/>
            <person name="Pitluck S."/>
            <person name="Chain P."/>
            <person name="Malfatti S."/>
            <person name="Shin M."/>
            <person name="Vergez L."/>
            <person name="Schmutz J."/>
            <person name="Larimer F."/>
            <person name="Land M."/>
            <person name="Hauser L."/>
            <person name="Kyrpides N."/>
            <person name="Mikhailova N."/>
            <person name="Romine M.F."/>
            <person name="Fredrickson J."/>
            <person name="Tiedje J."/>
            <person name="Richardson P."/>
        </authorList>
    </citation>
    <scope>NUCLEOTIDE SEQUENCE [LARGE SCALE GENOMIC DNA]</scope>
    <source>
        <strain evidence="11">CN-32</strain>
    </source>
</reference>
<evidence type="ECO:0000259" key="10">
    <source>
        <dbReference type="Pfam" id="PF14537"/>
    </source>
</evidence>
<comment type="cofactor">
    <cofactor evidence="1">
        <name>heme c</name>
        <dbReference type="ChEBI" id="CHEBI:61717"/>
    </cofactor>
</comment>
<protein>
    <submittedName>
        <fullName evidence="11">Tetraheme cytochrome c</fullName>
    </submittedName>
</protein>
<keyword evidence="5" id="KW-0479">Metal-binding</keyword>